<dbReference type="Proteomes" id="UP000724874">
    <property type="component" value="Unassembled WGS sequence"/>
</dbReference>
<keyword evidence="2" id="KW-0472">Membrane</keyword>
<keyword evidence="2" id="KW-0812">Transmembrane</keyword>
<feature type="compositionally biased region" description="Polar residues" evidence="1">
    <location>
        <begin position="156"/>
        <end position="175"/>
    </location>
</feature>
<dbReference type="EMBL" id="JADNYJ010000105">
    <property type="protein sequence ID" value="KAF8884934.1"/>
    <property type="molecule type" value="Genomic_DNA"/>
</dbReference>
<keyword evidence="4" id="KW-1185">Reference proteome</keyword>
<evidence type="ECO:0000256" key="1">
    <source>
        <dbReference type="SAM" id="MobiDB-lite"/>
    </source>
</evidence>
<sequence>MWEMRAETSSSPADLICRTDLEPGPARLFHQASPANFKDAREWSGSAGALPPLLTTTTTPSAYTQAILTMELWVKALISTIIVCAGLVVLLGIYYYSLPRRTRMEEDDLERIELEAGGAGNIRRHAGHHRWAGCDEKVFGSAGDLATMVCTFNTSRNSTSAKSKSKSQNMQQMNEGPTLGKTHPRIMDDKGTGHYRGIKACPPRS</sequence>
<organism evidence="3 4">
    <name type="scientific">Gymnopilus junonius</name>
    <name type="common">Spectacular rustgill mushroom</name>
    <name type="synonym">Gymnopilus spectabilis subsp. junonius</name>
    <dbReference type="NCBI Taxonomy" id="109634"/>
    <lineage>
        <taxon>Eukaryota</taxon>
        <taxon>Fungi</taxon>
        <taxon>Dikarya</taxon>
        <taxon>Basidiomycota</taxon>
        <taxon>Agaricomycotina</taxon>
        <taxon>Agaricomycetes</taxon>
        <taxon>Agaricomycetidae</taxon>
        <taxon>Agaricales</taxon>
        <taxon>Agaricineae</taxon>
        <taxon>Hymenogastraceae</taxon>
        <taxon>Gymnopilus</taxon>
    </lineage>
</organism>
<gene>
    <name evidence="3" type="ORF">CPB84DRAFT_1750321</name>
</gene>
<dbReference type="AlphaFoldDB" id="A0A9P5NGD1"/>
<evidence type="ECO:0000313" key="3">
    <source>
        <dbReference type="EMBL" id="KAF8884934.1"/>
    </source>
</evidence>
<comment type="caution">
    <text evidence="3">The sequence shown here is derived from an EMBL/GenBank/DDBJ whole genome shotgun (WGS) entry which is preliminary data.</text>
</comment>
<proteinExistence type="predicted"/>
<keyword evidence="2" id="KW-1133">Transmembrane helix</keyword>
<accession>A0A9P5NGD1</accession>
<feature type="transmembrane region" description="Helical" evidence="2">
    <location>
        <begin position="72"/>
        <end position="96"/>
    </location>
</feature>
<name>A0A9P5NGD1_GYMJU</name>
<reference evidence="3" key="1">
    <citation type="submission" date="2020-11" db="EMBL/GenBank/DDBJ databases">
        <authorList>
            <consortium name="DOE Joint Genome Institute"/>
            <person name="Ahrendt S."/>
            <person name="Riley R."/>
            <person name="Andreopoulos W."/>
            <person name="LaButti K."/>
            <person name="Pangilinan J."/>
            <person name="Ruiz-duenas F.J."/>
            <person name="Barrasa J.M."/>
            <person name="Sanchez-Garcia M."/>
            <person name="Camarero S."/>
            <person name="Miyauchi S."/>
            <person name="Serrano A."/>
            <person name="Linde D."/>
            <person name="Babiker R."/>
            <person name="Drula E."/>
            <person name="Ayuso-Fernandez I."/>
            <person name="Pacheco R."/>
            <person name="Padilla G."/>
            <person name="Ferreira P."/>
            <person name="Barriuso J."/>
            <person name="Kellner H."/>
            <person name="Castanera R."/>
            <person name="Alfaro M."/>
            <person name="Ramirez L."/>
            <person name="Pisabarro A.G."/>
            <person name="Kuo A."/>
            <person name="Tritt A."/>
            <person name="Lipzen A."/>
            <person name="He G."/>
            <person name="Yan M."/>
            <person name="Ng V."/>
            <person name="Cullen D."/>
            <person name="Martin F."/>
            <person name="Rosso M.-N."/>
            <person name="Henrissat B."/>
            <person name="Hibbett D."/>
            <person name="Martinez A.T."/>
            <person name="Grigoriev I.V."/>
        </authorList>
    </citation>
    <scope>NUCLEOTIDE SEQUENCE</scope>
    <source>
        <strain evidence="3">AH 44721</strain>
    </source>
</reference>
<evidence type="ECO:0000313" key="4">
    <source>
        <dbReference type="Proteomes" id="UP000724874"/>
    </source>
</evidence>
<evidence type="ECO:0000256" key="2">
    <source>
        <dbReference type="SAM" id="Phobius"/>
    </source>
</evidence>
<protein>
    <submittedName>
        <fullName evidence="3">Uncharacterized protein</fullName>
    </submittedName>
</protein>
<feature type="region of interest" description="Disordered" evidence="1">
    <location>
        <begin position="156"/>
        <end position="205"/>
    </location>
</feature>